<evidence type="ECO:0000313" key="3">
    <source>
        <dbReference type="Proteomes" id="UP001066276"/>
    </source>
</evidence>
<protein>
    <submittedName>
        <fullName evidence="2">Uncharacterized protein</fullName>
    </submittedName>
</protein>
<dbReference type="EMBL" id="JANPWB010000002">
    <property type="protein sequence ID" value="KAJ1207634.1"/>
    <property type="molecule type" value="Genomic_DNA"/>
</dbReference>
<accession>A0AAV7W0Z6</accession>
<name>A0AAV7W0Z6_PLEWA</name>
<dbReference type="Proteomes" id="UP001066276">
    <property type="component" value="Chromosome 1_2"/>
</dbReference>
<feature type="region of interest" description="Disordered" evidence="1">
    <location>
        <begin position="75"/>
        <end position="109"/>
    </location>
</feature>
<evidence type="ECO:0000256" key="1">
    <source>
        <dbReference type="SAM" id="MobiDB-lite"/>
    </source>
</evidence>
<comment type="caution">
    <text evidence="2">The sequence shown here is derived from an EMBL/GenBank/DDBJ whole genome shotgun (WGS) entry which is preliminary data.</text>
</comment>
<sequence>MNCPVHCRPRLPCSPSRGLVGRQEAAAPGDIATGSATAAPFAPYCSRRGPASPNLAPFAIRGALAASVKCTGLPRSGRRPGRCYQAAGGAPSRMTRSGRRRSARIKRPSWPPSWLLPSLSS</sequence>
<evidence type="ECO:0000313" key="2">
    <source>
        <dbReference type="EMBL" id="KAJ1207634.1"/>
    </source>
</evidence>
<reference evidence="2" key="1">
    <citation type="journal article" date="2022" name="bioRxiv">
        <title>Sequencing and chromosome-scale assembly of the giantPleurodeles waltlgenome.</title>
        <authorList>
            <person name="Brown T."/>
            <person name="Elewa A."/>
            <person name="Iarovenko S."/>
            <person name="Subramanian E."/>
            <person name="Araus A.J."/>
            <person name="Petzold A."/>
            <person name="Susuki M."/>
            <person name="Suzuki K.-i.T."/>
            <person name="Hayashi T."/>
            <person name="Toyoda A."/>
            <person name="Oliveira C."/>
            <person name="Osipova E."/>
            <person name="Leigh N.D."/>
            <person name="Simon A."/>
            <person name="Yun M.H."/>
        </authorList>
    </citation>
    <scope>NUCLEOTIDE SEQUENCE</scope>
    <source>
        <strain evidence="2">20211129_DDA</strain>
        <tissue evidence="2">Liver</tissue>
    </source>
</reference>
<feature type="compositionally biased region" description="Basic residues" evidence="1">
    <location>
        <begin position="96"/>
        <end position="107"/>
    </location>
</feature>
<keyword evidence="3" id="KW-1185">Reference proteome</keyword>
<dbReference type="AlphaFoldDB" id="A0AAV7W0Z6"/>
<proteinExistence type="predicted"/>
<organism evidence="2 3">
    <name type="scientific">Pleurodeles waltl</name>
    <name type="common">Iberian ribbed newt</name>
    <dbReference type="NCBI Taxonomy" id="8319"/>
    <lineage>
        <taxon>Eukaryota</taxon>
        <taxon>Metazoa</taxon>
        <taxon>Chordata</taxon>
        <taxon>Craniata</taxon>
        <taxon>Vertebrata</taxon>
        <taxon>Euteleostomi</taxon>
        <taxon>Amphibia</taxon>
        <taxon>Batrachia</taxon>
        <taxon>Caudata</taxon>
        <taxon>Salamandroidea</taxon>
        <taxon>Salamandridae</taxon>
        <taxon>Pleurodelinae</taxon>
        <taxon>Pleurodeles</taxon>
    </lineage>
</organism>
<feature type="region of interest" description="Disordered" evidence="1">
    <location>
        <begin position="12"/>
        <end position="35"/>
    </location>
</feature>
<gene>
    <name evidence="2" type="ORF">NDU88_003024</name>
</gene>